<organism evidence="1 2">
    <name type="scientific">Triticum urartu</name>
    <name type="common">Red wild einkorn</name>
    <name type="synonym">Crithodium urartu</name>
    <dbReference type="NCBI Taxonomy" id="4572"/>
    <lineage>
        <taxon>Eukaryota</taxon>
        <taxon>Viridiplantae</taxon>
        <taxon>Streptophyta</taxon>
        <taxon>Embryophyta</taxon>
        <taxon>Tracheophyta</taxon>
        <taxon>Spermatophyta</taxon>
        <taxon>Magnoliopsida</taxon>
        <taxon>Liliopsida</taxon>
        <taxon>Poales</taxon>
        <taxon>Poaceae</taxon>
        <taxon>BOP clade</taxon>
        <taxon>Pooideae</taxon>
        <taxon>Triticodae</taxon>
        <taxon>Triticeae</taxon>
        <taxon>Triticinae</taxon>
        <taxon>Triticum</taxon>
    </lineage>
</organism>
<dbReference type="AlphaFoldDB" id="A0A8R7UVF3"/>
<evidence type="ECO:0000313" key="2">
    <source>
        <dbReference type="Proteomes" id="UP000015106"/>
    </source>
</evidence>
<accession>A0A8R7UVF3</accession>
<reference evidence="2" key="1">
    <citation type="journal article" date="2013" name="Nature">
        <title>Draft genome of the wheat A-genome progenitor Triticum urartu.</title>
        <authorList>
            <person name="Ling H.Q."/>
            <person name="Zhao S."/>
            <person name="Liu D."/>
            <person name="Wang J."/>
            <person name="Sun H."/>
            <person name="Zhang C."/>
            <person name="Fan H."/>
            <person name="Li D."/>
            <person name="Dong L."/>
            <person name="Tao Y."/>
            <person name="Gao C."/>
            <person name="Wu H."/>
            <person name="Li Y."/>
            <person name="Cui Y."/>
            <person name="Guo X."/>
            <person name="Zheng S."/>
            <person name="Wang B."/>
            <person name="Yu K."/>
            <person name="Liang Q."/>
            <person name="Yang W."/>
            <person name="Lou X."/>
            <person name="Chen J."/>
            <person name="Feng M."/>
            <person name="Jian J."/>
            <person name="Zhang X."/>
            <person name="Luo G."/>
            <person name="Jiang Y."/>
            <person name="Liu J."/>
            <person name="Wang Z."/>
            <person name="Sha Y."/>
            <person name="Zhang B."/>
            <person name="Wu H."/>
            <person name="Tang D."/>
            <person name="Shen Q."/>
            <person name="Xue P."/>
            <person name="Zou S."/>
            <person name="Wang X."/>
            <person name="Liu X."/>
            <person name="Wang F."/>
            <person name="Yang Y."/>
            <person name="An X."/>
            <person name="Dong Z."/>
            <person name="Zhang K."/>
            <person name="Zhang X."/>
            <person name="Luo M.C."/>
            <person name="Dvorak J."/>
            <person name="Tong Y."/>
            <person name="Wang J."/>
            <person name="Yang H."/>
            <person name="Li Z."/>
            <person name="Wang D."/>
            <person name="Zhang A."/>
            <person name="Wang J."/>
        </authorList>
    </citation>
    <scope>NUCLEOTIDE SEQUENCE</scope>
    <source>
        <strain evidence="2">cv. G1812</strain>
    </source>
</reference>
<sequence>MGATSLNRKSLLYHQWPCWTGGASEVLLVMSLLNQRNLIFLRLKDVTSQMLYYS</sequence>
<dbReference type="Proteomes" id="UP000015106">
    <property type="component" value="Chromosome 6"/>
</dbReference>
<evidence type="ECO:0000313" key="1">
    <source>
        <dbReference type="EnsemblPlants" id="TuG1812G0600004089.01.T01"/>
    </source>
</evidence>
<dbReference type="Gramene" id="TuG1812G0600004089.01.T01">
    <property type="protein sequence ID" value="TuG1812G0600004089.01.T01"/>
    <property type="gene ID" value="TuG1812G0600004089.01"/>
</dbReference>
<name>A0A8R7UVF3_TRIUA</name>
<dbReference type="EnsemblPlants" id="TuG1812G0600004089.01.T01">
    <property type="protein sequence ID" value="TuG1812G0600004089.01.T01"/>
    <property type="gene ID" value="TuG1812G0600004089.01"/>
</dbReference>
<protein>
    <submittedName>
        <fullName evidence="1">Uncharacterized protein</fullName>
    </submittedName>
</protein>
<proteinExistence type="predicted"/>
<keyword evidence="2" id="KW-1185">Reference proteome</keyword>
<reference evidence="1" key="3">
    <citation type="submission" date="2022-06" db="UniProtKB">
        <authorList>
            <consortium name="EnsemblPlants"/>
        </authorList>
    </citation>
    <scope>IDENTIFICATION</scope>
</reference>
<reference evidence="1" key="2">
    <citation type="submission" date="2018-03" db="EMBL/GenBank/DDBJ databases">
        <title>The Triticum urartu genome reveals the dynamic nature of wheat genome evolution.</title>
        <authorList>
            <person name="Ling H."/>
            <person name="Ma B."/>
            <person name="Shi X."/>
            <person name="Liu H."/>
            <person name="Dong L."/>
            <person name="Sun H."/>
            <person name="Cao Y."/>
            <person name="Gao Q."/>
            <person name="Zheng S."/>
            <person name="Li Y."/>
            <person name="Yu Y."/>
            <person name="Du H."/>
            <person name="Qi M."/>
            <person name="Li Y."/>
            <person name="Yu H."/>
            <person name="Cui Y."/>
            <person name="Wang N."/>
            <person name="Chen C."/>
            <person name="Wu H."/>
            <person name="Zhao Y."/>
            <person name="Zhang J."/>
            <person name="Li Y."/>
            <person name="Zhou W."/>
            <person name="Zhang B."/>
            <person name="Hu W."/>
            <person name="Eijk M."/>
            <person name="Tang J."/>
            <person name="Witsenboer H."/>
            <person name="Zhao S."/>
            <person name="Li Z."/>
            <person name="Zhang A."/>
            <person name="Wang D."/>
            <person name="Liang C."/>
        </authorList>
    </citation>
    <scope>NUCLEOTIDE SEQUENCE [LARGE SCALE GENOMIC DNA]</scope>
    <source>
        <strain evidence="1">cv. G1812</strain>
    </source>
</reference>